<evidence type="ECO:0000313" key="3">
    <source>
        <dbReference type="Proteomes" id="UP000078576"/>
    </source>
</evidence>
<name>A0A194UZK8_CYTMA</name>
<feature type="region of interest" description="Disordered" evidence="1">
    <location>
        <begin position="114"/>
        <end position="137"/>
    </location>
</feature>
<dbReference type="EMBL" id="KN714695">
    <property type="protein sequence ID" value="KUI57041.1"/>
    <property type="molecule type" value="Genomic_DNA"/>
</dbReference>
<protein>
    <submittedName>
        <fullName evidence="2">Uncharacterized protein</fullName>
    </submittedName>
</protein>
<feature type="compositionally biased region" description="Basic and acidic residues" evidence="1">
    <location>
        <begin position="114"/>
        <end position="128"/>
    </location>
</feature>
<evidence type="ECO:0000313" key="2">
    <source>
        <dbReference type="EMBL" id="KUI57041.1"/>
    </source>
</evidence>
<dbReference type="AlphaFoldDB" id="A0A194UZK8"/>
<dbReference type="Proteomes" id="UP000078576">
    <property type="component" value="Unassembled WGS sequence"/>
</dbReference>
<gene>
    <name evidence="2" type="ORF">VP1G_10988</name>
</gene>
<reference evidence="3" key="1">
    <citation type="submission" date="2014-12" db="EMBL/GenBank/DDBJ databases">
        <title>Genome Sequence of Valsa Canker Pathogens Uncovers a Specific Adaption of Colonization on Woody Bark.</title>
        <authorList>
            <person name="Yin Z."/>
            <person name="Liu H."/>
            <person name="Gao X."/>
            <person name="Li Z."/>
            <person name="Song N."/>
            <person name="Ke X."/>
            <person name="Dai Q."/>
            <person name="Wu Y."/>
            <person name="Sun Y."/>
            <person name="Xu J.-R."/>
            <person name="Kang Z.K."/>
            <person name="Wang L."/>
            <person name="Huang L."/>
        </authorList>
    </citation>
    <scope>NUCLEOTIDE SEQUENCE [LARGE SCALE GENOMIC DNA]</scope>
    <source>
        <strain evidence="3">SXYL134</strain>
    </source>
</reference>
<evidence type="ECO:0000256" key="1">
    <source>
        <dbReference type="SAM" id="MobiDB-lite"/>
    </source>
</evidence>
<organism evidence="2 3">
    <name type="scientific">Cytospora mali</name>
    <name type="common">Apple Valsa canker fungus</name>
    <name type="synonym">Valsa mali</name>
    <dbReference type="NCBI Taxonomy" id="578113"/>
    <lineage>
        <taxon>Eukaryota</taxon>
        <taxon>Fungi</taxon>
        <taxon>Dikarya</taxon>
        <taxon>Ascomycota</taxon>
        <taxon>Pezizomycotina</taxon>
        <taxon>Sordariomycetes</taxon>
        <taxon>Sordariomycetidae</taxon>
        <taxon>Diaporthales</taxon>
        <taxon>Cytosporaceae</taxon>
        <taxon>Cytospora</taxon>
    </lineage>
</organism>
<sequence>MGSNVNSADSDFEPERPHGSLVVPVRTPLVHAGPVEGAQHRLHVQRERVQRAEPAGGAQERPRVRLGRVHVQLQHAQPRQVPGQQRQVRRGQARARPVLLVEARVVAQAERRQGRAVREHRRDGEVPHVHRHLQRRERPDVRLDEGVQPPRRLGAQVRRVVRAEVLAVQRVQARQVVEVDGAEEVVDGHRDELQRGDAGEVPAQLAEGREALVRGEVELGPLAAVLEAEDLQVPGGYEEVLKRVEARDQGRCWEGRLEGDEQVDRDGPDVDVAQLALEVPQGELLDVQPRVVVAGLLRVEHVGWHPKLVWIDLPVYISPSVFCLVRYAYIWARACGKRCSASREVIRSVKTSVL</sequence>
<accession>A0A194UZK8</accession>
<feature type="region of interest" description="Disordered" evidence="1">
    <location>
        <begin position="1"/>
        <end position="20"/>
    </location>
</feature>
<keyword evidence="3" id="KW-1185">Reference proteome</keyword>
<proteinExistence type="predicted"/>